<dbReference type="AlphaFoldDB" id="A0A2G1W7W4"/>
<dbReference type="InterPro" id="IPR022765">
    <property type="entry name" value="Dna2/Cas4_DUF83"/>
</dbReference>
<dbReference type="Pfam" id="PF01930">
    <property type="entry name" value="Cas_Cas4"/>
    <property type="match status" value="1"/>
</dbReference>
<evidence type="ECO:0000313" key="4">
    <source>
        <dbReference type="Proteomes" id="UP000225740"/>
    </source>
</evidence>
<feature type="transmembrane region" description="Helical" evidence="1">
    <location>
        <begin position="98"/>
        <end position="121"/>
    </location>
</feature>
<protein>
    <recommendedName>
        <fullName evidence="2">DUF83 domain-containing protein</fullName>
    </recommendedName>
</protein>
<dbReference type="InterPro" id="IPR011604">
    <property type="entry name" value="PDDEXK-like_dom_sf"/>
</dbReference>
<dbReference type="EMBL" id="NIZW01000008">
    <property type="protein sequence ID" value="PHQ35134.1"/>
    <property type="molecule type" value="Genomic_DNA"/>
</dbReference>
<reference evidence="3 4" key="1">
    <citation type="submission" date="2017-06" db="EMBL/GenBank/DDBJ databases">
        <title>Description of Rhodopirellula bahusiensis sp. nov.</title>
        <authorList>
            <person name="Kizina J."/>
            <person name="Harder J."/>
        </authorList>
    </citation>
    <scope>NUCLEOTIDE SEQUENCE [LARGE SCALE GENOMIC DNA]</scope>
    <source>
        <strain evidence="3 4">SWK21</strain>
    </source>
</reference>
<gene>
    <name evidence="3" type="ORF">CEE69_12000</name>
</gene>
<keyword evidence="1" id="KW-0472">Membrane</keyword>
<dbReference type="Proteomes" id="UP000225740">
    <property type="component" value="Unassembled WGS sequence"/>
</dbReference>
<dbReference type="GeneID" id="90608857"/>
<organism evidence="3 4">
    <name type="scientific">Rhodopirellula bahusiensis</name>
    <dbReference type="NCBI Taxonomy" id="2014065"/>
    <lineage>
        <taxon>Bacteria</taxon>
        <taxon>Pseudomonadati</taxon>
        <taxon>Planctomycetota</taxon>
        <taxon>Planctomycetia</taxon>
        <taxon>Pirellulales</taxon>
        <taxon>Pirellulaceae</taxon>
        <taxon>Rhodopirellula</taxon>
    </lineage>
</organism>
<proteinExistence type="predicted"/>
<dbReference type="RefSeq" id="WP_099260893.1">
    <property type="nucleotide sequence ID" value="NZ_NIZW01000008.1"/>
</dbReference>
<dbReference type="Gene3D" id="3.90.320.10">
    <property type="match status" value="1"/>
</dbReference>
<comment type="caution">
    <text evidence="3">The sequence shown here is derived from an EMBL/GenBank/DDBJ whole genome shotgun (WGS) entry which is preliminary data.</text>
</comment>
<feature type="domain" description="DUF83" evidence="2">
    <location>
        <begin position="194"/>
        <end position="277"/>
    </location>
</feature>
<feature type="transmembrane region" description="Helical" evidence="1">
    <location>
        <begin position="62"/>
        <end position="86"/>
    </location>
</feature>
<evidence type="ECO:0000313" key="3">
    <source>
        <dbReference type="EMBL" id="PHQ35134.1"/>
    </source>
</evidence>
<name>A0A2G1W7W4_9BACT</name>
<sequence length="335" mass="37936">MNQTQYAASSPSLSVHELSQYQYCPRAGLLAHEALFDEAGEDWPKIRLSYLPKYNLAEIERWISVVTIVLVGVIVATGVALGWVLLATLLAKPGAVGFGWWVFGSAFLASLGVLYLIVMLVRRRREALGTKPREPEFTSEEPVSIHWWELRAAGYQPRSPPKFDDEELLNLHGKPWVVLVRGDHWIPVLRMRGDSETIHTNHILRLAAYRYLIEVNTHYETPYGLVLLPNSLKAKAVPASALGQAELKTVIADFRQLIDSRRAPEPPTRQSLCDKCFFGLPHRYVMNRSETYSEGQPLPPLTVKVAGKYWHSKCGDRFRWHTPPTRKFADLAEPS</sequence>
<dbReference type="OrthoDB" id="284983at2"/>
<evidence type="ECO:0000256" key="1">
    <source>
        <dbReference type="SAM" id="Phobius"/>
    </source>
</evidence>
<keyword evidence="4" id="KW-1185">Reference proteome</keyword>
<accession>A0A2G1W7W4</accession>
<evidence type="ECO:0000259" key="2">
    <source>
        <dbReference type="Pfam" id="PF01930"/>
    </source>
</evidence>
<keyword evidence="1" id="KW-0812">Transmembrane</keyword>
<keyword evidence="1" id="KW-1133">Transmembrane helix</keyword>